<dbReference type="AlphaFoldDB" id="A0A517MQ21"/>
<dbReference type="Gene3D" id="3.40.50.300">
    <property type="entry name" value="P-loop containing nucleotide triphosphate hydrolases"/>
    <property type="match status" value="1"/>
</dbReference>
<evidence type="ECO:0000313" key="1">
    <source>
        <dbReference type="EMBL" id="QDS96986.1"/>
    </source>
</evidence>
<gene>
    <name evidence="1" type="ORF">HG15A2_02450</name>
</gene>
<dbReference type="KEGG" id="amob:HG15A2_02450"/>
<proteinExistence type="predicted"/>
<dbReference type="PANTHER" id="PTHR37816">
    <property type="entry name" value="YALI0E33011P"/>
    <property type="match status" value="1"/>
</dbReference>
<dbReference type="OrthoDB" id="1201990at2"/>
<dbReference type="RefSeq" id="WP_145057011.1">
    <property type="nucleotide sequence ID" value="NZ_CP036263.1"/>
</dbReference>
<accession>A0A517MQ21</accession>
<dbReference type="Pfam" id="PF13238">
    <property type="entry name" value="AAA_18"/>
    <property type="match status" value="1"/>
</dbReference>
<protein>
    <submittedName>
        <fullName evidence="1">Topology modulation protein</fullName>
    </submittedName>
</protein>
<dbReference type="InterPro" id="IPR027417">
    <property type="entry name" value="P-loop_NTPase"/>
</dbReference>
<dbReference type="Proteomes" id="UP000319852">
    <property type="component" value="Chromosome"/>
</dbReference>
<name>A0A517MQ21_9BACT</name>
<keyword evidence="2" id="KW-1185">Reference proteome</keyword>
<organism evidence="1 2">
    <name type="scientific">Adhaeretor mobilis</name>
    <dbReference type="NCBI Taxonomy" id="1930276"/>
    <lineage>
        <taxon>Bacteria</taxon>
        <taxon>Pseudomonadati</taxon>
        <taxon>Planctomycetota</taxon>
        <taxon>Planctomycetia</taxon>
        <taxon>Pirellulales</taxon>
        <taxon>Lacipirellulaceae</taxon>
        <taxon>Adhaeretor</taxon>
    </lineage>
</organism>
<sequence>MKRIVVVGTSGSGKSTFSKKLSQELSIPYVALDELFWNPGWVETPAEEFRESVQQAADQPRWVIDGNYTSTQDITLPRADTAIWLNYSRAKVIYRLAKRSLWRSFSGQCITPGNRETFRRTFASGDSVLLWAWKTHPKYRRKYARLFAERAQESLKVVEFQRPREADEFLALL</sequence>
<dbReference type="InterPro" id="IPR052922">
    <property type="entry name" value="Cytidylate_Kinase-2"/>
</dbReference>
<dbReference type="PANTHER" id="PTHR37816:SF1">
    <property type="entry name" value="TOXIN"/>
    <property type="match status" value="1"/>
</dbReference>
<evidence type="ECO:0000313" key="2">
    <source>
        <dbReference type="Proteomes" id="UP000319852"/>
    </source>
</evidence>
<reference evidence="1 2" key="1">
    <citation type="submission" date="2019-02" db="EMBL/GenBank/DDBJ databases">
        <title>Deep-cultivation of Planctomycetes and their phenomic and genomic characterization uncovers novel biology.</title>
        <authorList>
            <person name="Wiegand S."/>
            <person name="Jogler M."/>
            <person name="Boedeker C."/>
            <person name="Pinto D."/>
            <person name="Vollmers J."/>
            <person name="Rivas-Marin E."/>
            <person name="Kohn T."/>
            <person name="Peeters S.H."/>
            <person name="Heuer A."/>
            <person name="Rast P."/>
            <person name="Oberbeckmann S."/>
            <person name="Bunk B."/>
            <person name="Jeske O."/>
            <person name="Meyerdierks A."/>
            <person name="Storesund J.E."/>
            <person name="Kallscheuer N."/>
            <person name="Luecker S."/>
            <person name="Lage O.M."/>
            <person name="Pohl T."/>
            <person name="Merkel B.J."/>
            <person name="Hornburger P."/>
            <person name="Mueller R.-W."/>
            <person name="Bruemmer F."/>
            <person name="Labrenz M."/>
            <person name="Spormann A.M."/>
            <person name="Op den Camp H."/>
            <person name="Overmann J."/>
            <person name="Amann R."/>
            <person name="Jetten M.S.M."/>
            <person name="Mascher T."/>
            <person name="Medema M.H."/>
            <person name="Devos D.P."/>
            <person name="Kaster A.-K."/>
            <person name="Ovreas L."/>
            <person name="Rohde M."/>
            <person name="Galperin M.Y."/>
            <person name="Jogler C."/>
        </authorList>
    </citation>
    <scope>NUCLEOTIDE SEQUENCE [LARGE SCALE GENOMIC DNA]</scope>
    <source>
        <strain evidence="1 2">HG15A2</strain>
    </source>
</reference>
<dbReference type="SUPFAM" id="SSF52540">
    <property type="entry name" value="P-loop containing nucleoside triphosphate hydrolases"/>
    <property type="match status" value="1"/>
</dbReference>
<dbReference type="EMBL" id="CP036263">
    <property type="protein sequence ID" value="QDS96986.1"/>
    <property type="molecule type" value="Genomic_DNA"/>
</dbReference>